<dbReference type="AlphaFoldDB" id="A0AA39NJI5"/>
<dbReference type="EMBL" id="JAUEPR010000081">
    <property type="protein sequence ID" value="KAK0466628.1"/>
    <property type="molecule type" value="Genomic_DNA"/>
</dbReference>
<evidence type="ECO:0000313" key="1">
    <source>
        <dbReference type="EMBL" id="KAK0466628.1"/>
    </source>
</evidence>
<sequence length="169" mass="18911">MVFPQAHQPMCSSTVTHLTLTCTPLSRYDSPVDLELEPSYSTLTNLRCLTIVGSPNINPFLSTLFIRPGRNVIFPKMSELGVFSSNQHSRLDMHILIELIQSRRDHGALREFKMTRRQGVVNYDADTRSRWQQLRSPGGGIKISASIEGDVAFLILVLLTERVAGLDAN</sequence>
<gene>
    <name evidence="1" type="ORF">IW261DRAFT_1521023</name>
</gene>
<reference evidence="1" key="1">
    <citation type="submission" date="2023-06" db="EMBL/GenBank/DDBJ databases">
        <authorList>
            <consortium name="Lawrence Berkeley National Laboratory"/>
            <person name="Ahrendt S."/>
            <person name="Sahu N."/>
            <person name="Indic B."/>
            <person name="Wong-Bajracharya J."/>
            <person name="Merenyi Z."/>
            <person name="Ke H.-M."/>
            <person name="Monk M."/>
            <person name="Kocsube S."/>
            <person name="Drula E."/>
            <person name="Lipzen A."/>
            <person name="Balint B."/>
            <person name="Henrissat B."/>
            <person name="Andreopoulos B."/>
            <person name="Martin F.M."/>
            <person name="Harder C.B."/>
            <person name="Rigling D."/>
            <person name="Ford K.L."/>
            <person name="Foster G.D."/>
            <person name="Pangilinan J."/>
            <person name="Papanicolaou A."/>
            <person name="Barry K."/>
            <person name="LaButti K."/>
            <person name="Viragh M."/>
            <person name="Koriabine M."/>
            <person name="Yan M."/>
            <person name="Riley R."/>
            <person name="Champramary S."/>
            <person name="Plett K.L."/>
            <person name="Tsai I.J."/>
            <person name="Slot J."/>
            <person name="Sipos G."/>
            <person name="Plett J."/>
            <person name="Nagy L.G."/>
            <person name="Grigoriev I.V."/>
        </authorList>
    </citation>
    <scope>NUCLEOTIDE SEQUENCE</scope>
    <source>
        <strain evidence="1">ICMP 16352</strain>
    </source>
</reference>
<evidence type="ECO:0000313" key="2">
    <source>
        <dbReference type="Proteomes" id="UP001175227"/>
    </source>
</evidence>
<accession>A0AA39NJI5</accession>
<dbReference type="Proteomes" id="UP001175227">
    <property type="component" value="Unassembled WGS sequence"/>
</dbReference>
<organism evidence="1 2">
    <name type="scientific">Armillaria novae-zelandiae</name>
    <dbReference type="NCBI Taxonomy" id="153914"/>
    <lineage>
        <taxon>Eukaryota</taxon>
        <taxon>Fungi</taxon>
        <taxon>Dikarya</taxon>
        <taxon>Basidiomycota</taxon>
        <taxon>Agaricomycotina</taxon>
        <taxon>Agaricomycetes</taxon>
        <taxon>Agaricomycetidae</taxon>
        <taxon>Agaricales</taxon>
        <taxon>Marasmiineae</taxon>
        <taxon>Physalacriaceae</taxon>
        <taxon>Armillaria</taxon>
    </lineage>
</organism>
<proteinExistence type="predicted"/>
<keyword evidence="2" id="KW-1185">Reference proteome</keyword>
<comment type="caution">
    <text evidence="1">The sequence shown here is derived from an EMBL/GenBank/DDBJ whole genome shotgun (WGS) entry which is preliminary data.</text>
</comment>
<name>A0AA39NJI5_9AGAR</name>
<protein>
    <submittedName>
        <fullName evidence="1">Uncharacterized protein</fullName>
    </submittedName>
</protein>